<keyword evidence="8" id="KW-1185">Reference proteome</keyword>
<dbReference type="GO" id="GO:0015658">
    <property type="term" value="F:branched-chain amino acid transmembrane transporter activity"/>
    <property type="evidence" value="ECO:0007669"/>
    <property type="project" value="TreeGrafter"/>
</dbReference>
<comment type="similarity">
    <text evidence="1">Belongs to the ABC transporter superfamily.</text>
</comment>
<evidence type="ECO:0000313" key="7">
    <source>
        <dbReference type="EMBL" id="TQV70124.1"/>
    </source>
</evidence>
<dbReference type="Proteomes" id="UP000319732">
    <property type="component" value="Unassembled WGS sequence"/>
</dbReference>
<dbReference type="RefSeq" id="WP_142929028.1">
    <property type="nucleotide sequence ID" value="NZ_ML660103.1"/>
</dbReference>
<evidence type="ECO:0000256" key="3">
    <source>
        <dbReference type="ARBA" id="ARBA00022741"/>
    </source>
</evidence>
<sequence>MIAVTGLNQRYGGTQILWDVGLDIAAGSVTCIMGRNGVGKTTLLKCLMGLLPIASGRVLLNGTDFTRKSAASRARAGIGYVPQGRDIFPLLSVEENLRVGLGARRDKAKQIPARIFELFPVLDEMRRRRGGDLSGGQQQQLAIGRALVLEPRVLLLDEPNEGIQPNIVREIGDIILQLNRHEGLTVILVEQKLAFAKRVGRDFRLLEKGRVVAAGPMDNLNDDLIAKHLAV</sequence>
<evidence type="ECO:0000256" key="4">
    <source>
        <dbReference type="ARBA" id="ARBA00022840"/>
    </source>
</evidence>
<evidence type="ECO:0000259" key="6">
    <source>
        <dbReference type="PROSITE" id="PS50893"/>
    </source>
</evidence>
<dbReference type="InterPro" id="IPR003593">
    <property type="entry name" value="AAA+_ATPase"/>
</dbReference>
<organism evidence="7 8">
    <name type="scientific">Exilibacterium tricleocarpae</name>
    <dbReference type="NCBI Taxonomy" id="2591008"/>
    <lineage>
        <taxon>Bacteria</taxon>
        <taxon>Pseudomonadati</taxon>
        <taxon>Pseudomonadota</taxon>
        <taxon>Gammaproteobacteria</taxon>
        <taxon>Cellvibrionales</taxon>
        <taxon>Cellvibrionaceae</taxon>
        <taxon>Exilibacterium</taxon>
    </lineage>
</organism>
<dbReference type="InterPro" id="IPR017780">
    <property type="entry name" value="ABC_transptr_urea_ATP-bd_UrtE"/>
</dbReference>
<accession>A0A545SYU0</accession>
<dbReference type="InterPro" id="IPR027417">
    <property type="entry name" value="P-loop_NTPase"/>
</dbReference>
<gene>
    <name evidence="7" type="primary">urtE</name>
    <name evidence="7" type="ORF">FKG94_21605</name>
</gene>
<evidence type="ECO:0000313" key="8">
    <source>
        <dbReference type="Proteomes" id="UP000319732"/>
    </source>
</evidence>
<dbReference type="PANTHER" id="PTHR43820:SF5">
    <property type="entry name" value="HIGH-AFFINITY BRANCHED-CHAIN AMINO ACID TRANSPORT ATP-BINDING PROTEIN"/>
    <property type="match status" value="1"/>
</dbReference>
<evidence type="ECO:0000256" key="5">
    <source>
        <dbReference type="ARBA" id="ARBA00022970"/>
    </source>
</evidence>
<dbReference type="EMBL" id="VHSG01000025">
    <property type="protein sequence ID" value="TQV70124.1"/>
    <property type="molecule type" value="Genomic_DNA"/>
</dbReference>
<keyword evidence="5" id="KW-0029">Amino-acid transport</keyword>
<protein>
    <submittedName>
        <fullName evidence="7">Urea ABC transporter ATP-binding subunit UrtE</fullName>
    </submittedName>
</protein>
<dbReference type="GO" id="GO:0015807">
    <property type="term" value="P:L-amino acid transport"/>
    <property type="evidence" value="ECO:0007669"/>
    <property type="project" value="TreeGrafter"/>
</dbReference>
<comment type="caution">
    <text evidence="7">The sequence shown here is derived from an EMBL/GenBank/DDBJ whole genome shotgun (WGS) entry which is preliminary data.</text>
</comment>
<dbReference type="CDD" id="cd03224">
    <property type="entry name" value="ABC_TM1139_LivF_branched"/>
    <property type="match status" value="1"/>
</dbReference>
<feature type="domain" description="ABC transporter" evidence="6">
    <location>
        <begin position="2"/>
        <end position="231"/>
    </location>
</feature>
<dbReference type="OrthoDB" id="9776369at2"/>
<name>A0A545SYU0_9GAMM</name>
<keyword evidence="3" id="KW-0547">Nucleotide-binding</keyword>
<dbReference type="AlphaFoldDB" id="A0A545SYU0"/>
<proteinExistence type="inferred from homology"/>
<keyword evidence="4 7" id="KW-0067">ATP-binding</keyword>
<reference evidence="7 8" key="1">
    <citation type="submission" date="2019-06" db="EMBL/GenBank/DDBJ databases">
        <title>Whole genome sequence for Cellvibrionaceae sp. R142.</title>
        <authorList>
            <person name="Wang G."/>
        </authorList>
    </citation>
    <scope>NUCLEOTIDE SEQUENCE [LARGE SCALE GENOMIC DNA]</scope>
    <source>
        <strain evidence="7 8">R142</strain>
    </source>
</reference>
<dbReference type="SMART" id="SM00382">
    <property type="entry name" value="AAA"/>
    <property type="match status" value="1"/>
</dbReference>
<evidence type="ECO:0000256" key="1">
    <source>
        <dbReference type="ARBA" id="ARBA00005417"/>
    </source>
</evidence>
<dbReference type="Pfam" id="PF00005">
    <property type="entry name" value="ABC_tran"/>
    <property type="match status" value="1"/>
</dbReference>
<dbReference type="GO" id="GO:0016887">
    <property type="term" value="F:ATP hydrolysis activity"/>
    <property type="evidence" value="ECO:0007669"/>
    <property type="project" value="InterPro"/>
</dbReference>
<dbReference type="PANTHER" id="PTHR43820">
    <property type="entry name" value="HIGH-AFFINITY BRANCHED-CHAIN AMINO ACID TRANSPORT ATP-BINDING PROTEIN LIVF"/>
    <property type="match status" value="1"/>
</dbReference>
<dbReference type="NCBIfam" id="TIGR03410">
    <property type="entry name" value="urea_trans_UrtE"/>
    <property type="match status" value="1"/>
</dbReference>
<dbReference type="SUPFAM" id="SSF52540">
    <property type="entry name" value="P-loop containing nucleoside triphosphate hydrolases"/>
    <property type="match status" value="1"/>
</dbReference>
<dbReference type="PROSITE" id="PS50893">
    <property type="entry name" value="ABC_TRANSPORTER_2"/>
    <property type="match status" value="1"/>
</dbReference>
<dbReference type="Gene3D" id="3.40.50.300">
    <property type="entry name" value="P-loop containing nucleotide triphosphate hydrolases"/>
    <property type="match status" value="1"/>
</dbReference>
<evidence type="ECO:0000256" key="2">
    <source>
        <dbReference type="ARBA" id="ARBA00022448"/>
    </source>
</evidence>
<dbReference type="GO" id="GO:0005524">
    <property type="term" value="F:ATP binding"/>
    <property type="evidence" value="ECO:0007669"/>
    <property type="project" value="UniProtKB-KW"/>
</dbReference>
<dbReference type="InterPro" id="IPR003439">
    <property type="entry name" value="ABC_transporter-like_ATP-bd"/>
</dbReference>
<dbReference type="InterPro" id="IPR052156">
    <property type="entry name" value="BCAA_Transport_ATP-bd_LivF"/>
</dbReference>
<keyword evidence="2" id="KW-0813">Transport</keyword>